<dbReference type="AlphaFoldDB" id="A0A182S0A4"/>
<dbReference type="VEuPathDB" id="VectorBase:AFUN011987"/>
<accession>A0A182S0A4</accession>
<organism evidence="1">
    <name type="scientific">Anopheles funestus</name>
    <name type="common">African malaria mosquito</name>
    <dbReference type="NCBI Taxonomy" id="62324"/>
    <lineage>
        <taxon>Eukaryota</taxon>
        <taxon>Metazoa</taxon>
        <taxon>Ecdysozoa</taxon>
        <taxon>Arthropoda</taxon>
        <taxon>Hexapoda</taxon>
        <taxon>Insecta</taxon>
        <taxon>Pterygota</taxon>
        <taxon>Neoptera</taxon>
        <taxon>Endopterygota</taxon>
        <taxon>Diptera</taxon>
        <taxon>Nematocera</taxon>
        <taxon>Culicoidea</taxon>
        <taxon>Culicidae</taxon>
        <taxon>Anophelinae</taxon>
        <taxon>Anopheles</taxon>
    </lineage>
</organism>
<dbReference type="EnsemblMetazoa" id="AFUN011987-RA">
    <property type="protein sequence ID" value="AFUN011987-PA"/>
    <property type="gene ID" value="AFUN011987"/>
</dbReference>
<dbReference type="PANTHER" id="PTHR33053">
    <property type="entry name" value="PROTEIN, PUTATIVE-RELATED"/>
    <property type="match status" value="1"/>
</dbReference>
<dbReference type="PANTHER" id="PTHR33053:SF9">
    <property type="entry name" value="AGAP000105-PA"/>
    <property type="match status" value="1"/>
</dbReference>
<evidence type="ECO:0000313" key="1">
    <source>
        <dbReference type="EnsemblMetazoa" id="AFUN011987-PA"/>
    </source>
</evidence>
<proteinExistence type="predicted"/>
<protein>
    <submittedName>
        <fullName evidence="1">Uncharacterized protein</fullName>
    </submittedName>
</protein>
<sequence length="251" mass="29057">MTHGITINGEDVIVMLREIVADTPGRCFIKANDSELLEKISLPIEIHRKLRYWKGSECASFLHYASIVILKQHLPESMYIHFMLLFCAVTLFSSAVYEDKWQFAGQTMRKFTVKVQRFRSLSSISTYPFENQLQHLKKSLRSGWKNLEQAVNRLSEYEEFNLSKAPVQKYPSVSEKGKITTVYVCPRFLLRNNPRNYETVVNFNGASQNYDGNINIKGHKQNVQGLVINDPMKSSELSIYKGFKIIYQTLR</sequence>
<name>A0A182S0A4_ANOFN</name>
<dbReference type="VEuPathDB" id="VectorBase:AFUN2_009331"/>
<reference evidence="1" key="1">
    <citation type="submission" date="2020-05" db="UniProtKB">
        <authorList>
            <consortium name="EnsemblMetazoa"/>
        </authorList>
    </citation>
    <scope>IDENTIFICATION</scope>
    <source>
        <strain evidence="1">FUMOZ</strain>
    </source>
</reference>
<dbReference type="STRING" id="62324.A0A182S0A4"/>